<dbReference type="SUPFAM" id="SSF52540">
    <property type="entry name" value="P-loop containing nucleoside triphosphate hydrolases"/>
    <property type="match status" value="1"/>
</dbReference>
<dbReference type="EMBL" id="VUNE01000004">
    <property type="protein sequence ID" value="MST62892.1"/>
    <property type="molecule type" value="Genomic_DNA"/>
</dbReference>
<protein>
    <submittedName>
        <fullName evidence="2">AAA family ATPase</fullName>
    </submittedName>
</protein>
<dbReference type="PANTHER" id="PTHR30050">
    <property type="entry name" value="CHROMOSOMAL REPLICATION INITIATOR PROTEIN DNAA"/>
    <property type="match status" value="1"/>
</dbReference>
<dbReference type="NCBIfam" id="NF005304">
    <property type="entry name" value="PRK06835.1"/>
    <property type="match status" value="1"/>
</dbReference>
<proteinExistence type="predicted"/>
<evidence type="ECO:0000259" key="1">
    <source>
        <dbReference type="Pfam" id="PF00308"/>
    </source>
</evidence>
<dbReference type="InterPro" id="IPR013317">
    <property type="entry name" value="DnaA_dom"/>
</dbReference>
<dbReference type="Gene3D" id="3.40.50.300">
    <property type="entry name" value="P-loop containing nucleotide triphosphate hydrolases"/>
    <property type="match status" value="1"/>
</dbReference>
<comment type="caution">
    <text evidence="2">The sequence shown here is derived from an EMBL/GenBank/DDBJ whole genome shotgun (WGS) entry which is preliminary data.</text>
</comment>
<evidence type="ECO:0000313" key="2">
    <source>
        <dbReference type="EMBL" id="MST62892.1"/>
    </source>
</evidence>
<dbReference type="GO" id="GO:0005524">
    <property type="term" value="F:ATP binding"/>
    <property type="evidence" value="ECO:0007669"/>
    <property type="project" value="InterPro"/>
</dbReference>
<dbReference type="Pfam" id="PF00308">
    <property type="entry name" value="Bac_DnaA"/>
    <property type="match status" value="1"/>
</dbReference>
<organism evidence="2 3">
    <name type="scientific">Peptostreptococcus porci</name>
    <dbReference type="NCBI Taxonomy" id="2652282"/>
    <lineage>
        <taxon>Bacteria</taxon>
        <taxon>Bacillati</taxon>
        <taxon>Bacillota</taxon>
        <taxon>Clostridia</taxon>
        <taxon>Peptostreptococcales</taxon>
        <taxon>Peptostreptococcaceae</taxon>
        <taxon>Peptostreptococcus</taxon>
    </lineage>
</organism>
<dbReference type="CDD" id="cd00009">
    <property type="entry name" value="AAA"/>
    <property type="match status" value="1"/>
</dbReference>
<name>A0A6N7XEV2_9FIRM</name>
<dbReference type="Proteomes" id="UP000440713">
    <property type="component" value="Unassembled WGS sequence"/>
</dbReference>
<dbReference type="PANTHER" id="PTHR30050:SF4">
    <property type="entry name" value="ATP-BINDING PROTEIN RV3427C IN INSERTION SEQUENCE-RELATED"/>
    <property type="match status" value="1"/>
</dbReference>
<dbReference type="AlphaFoldDB" id="A0A6N7XEV2"/>
<dbReference type="GO" id="GO:0006260">
    <property type="term" value="P:DNA replication"/>
    <property type="evidence" value="ECO:0007669"/>
    <property type="project" value="TreeGrafter"/>
</dbReference>
<feature type="domain" description="Chromosomal replication initiator protein DnaA ATPAse" evidence="1">
    <location>
        <begin position="183"/>
        <end position="311"/>
    </location>
</feature>
<dbReference type="RefSeq" id="WP_154538370.1">
    <property type="nucleotide sequence ID" value="NZ_JAQYHJ010000040.1"/>
</dbReference>
<keyword evidence="3" id="KW-1185">Reference proteome</keyword>
<gene>
    <name evidence="2" type="ORF">FYJ71_07905</name>
</gene>
<accession>A0A6N7XEV2</accession>
<reference evidence="2 3" key="1">
    <citation type="submission" date="2019-08" db="EMBL/GenBank/DDBJ databases">
        <title>In-depth cultivation of the pig gut microbiome towards novel bacterial diversity and tailored functional studies.</title>
        <authorList>
            <person name="Wylensek D."/>
            <person name="Hitch T.C.A."/>
            <person name="Clavel T."/>
        </authorList>
    </citation>
    <scope>NUCLEOTIDE SEQUENCE [LARGE SCALE GENOMIC DNA]</scope>
    <source>
        <strain evidence="2 3">WCA-SAB-591-4A-A</strain>
    </source>
</reference>
<evidence type="ECO:0000313" key="3">
    <source>
        <dbReference type="Proteomes" id="UP000440713"/>
    </source>
</evidence>
<sequence>MNEQNLRSILTEYQKTRQRNKNLLEERINEIHERFPEIKKLSDQIRDNGIKMAKAALGSTSNEELEKLSDYQEKLIYQKNRSLEENNIPSDYLKLKYDCDICKDTGFVESGVQCKCFKQKIINSLYRMSNLEKILEKDNFSNFNLDLYPDEIVEGYDKSPKENMRDIIMDVYHYIQNFGTYSSDEKNNLLFWGKPGLGKTFLCSCIAKDILNNGYTVIYQTSFNLMEIIEKYKFHRNDCTSDDMENFRNLFECDLLIIDDLGTELVNSFITSELFNIINDRLNANKKIIISTNLNPPQIGREYTDRVLSRIIGNFKIYEFYGNDLRLK</sequence>
<dbReference type="InterPro" id="IPR027417">
    <property type="entry name" value="P-loop_NTPase"/>
</dbReference>